<evidence type="ECO:0000256" key="6">
    <source>
        <dbReference type="ARBA" id="ARBA00022898"/>
    </source>
</evidence>
<dbReference type="PIRSF" id="PIRSF005572">
    <property type="entry name" value="NifS"/>
    <property type="match status" value="1"/>
</dbReference>
<gene>
    <name evidence="12" type="ORF">SAMN04487970_1004198</name>
</gene>
<dbReference type="InterPro" id="IPR000192">
    <property type="entry name" value="Aminotrans_V_dom"/>
</dbReference>
<dbReference type="PANTHER" id="PTHR11601">
    <property type="entry name" value="CYSTEINE DESULFURYLASE FAMILY MEMBER"/>
    <property type="match status" value="1"/>
</dbReference>
<dbReference type="GO" id="GO:0031071">
    <property type="term" value="F:cysteine desulfurase activity"/>
    <property type="evidence" value="ECO:0007669"/>
    <property type="project" value="UniProtKB-EC"/>
</dbReference>
<evidence type="ECO:0000256" key="7">
    <source>
        <dbReference type="ARBA" id="ARBA00023004"/>
    </source>
</evidence>
<proteinExistence type="inferred from homology"/>
<dbReference type="PANTHER" id="PTHR11601:SF34">
    <property type="entry name" value="CYSTEINE DESULFURASE"/>
    <property type="match status" value="1"/>
</dbReference>
<dbReference type="Pfam" id="PF00266">
    <property type="entry name" value="Aminotran_5"/>
    <property type="match status" value="1"/>
</dbReference>
<dbReference type="GO" id="GO:0046872">
    <property type="term" value="F:metal ion binding"/>
    <property type="evidence" value="ECO:0007669"/>
    <property type="project" value="UniProtKB-KW"/>
</dbReference>
<dbReference type="AlphaFoldDB" id="A0A1G4PYS0"/>
<keyword evidence="5" id="KW-0479">Metal-binding</keyword>
<dbReference type="InterPro" id="IPR015421">
    <property type="entry name" value="PyrdxlP-dep_Trfase_major"/>
</dbReference>
<evidence type="ECO:0000256" key="10">
    <source>
        <dbReference type="RuleBase" id="RU004504"/>
    </source>
</evidence>
<comment type="similarity">
    <text evidence="2">Belongs to the class-V pyridoxal-phosphate-dependent aminotransferase family. NifS/IscS subfamily.</text>
</comment>
<dbReference type="InterPro" id="IPR016454">
    <property type="entry name" value="Cysteine_dSase"/>
</dbReference>
<dbReference type="InterPro" id="IPR015424">
    <property type="entry name" value="PyrdxlP-dep_Trfase"/>
</dbReference>
<feature type="domain" description="Aminotransferase class V" evidence="11">
    <location>
        <begin position="8"/>
        <end position="366"/>
    </location>
</feature>
<keyword evidence="7" id="KW-0408">Iron</keyword>
<keyword evidence="13" id="KW-1185">Reference proteome</keyword>
<evidence type="ECO:0000256" key="1">
    <source>
        <dbReference type="ARBA" id="ARBA00001933"/>
    </source>
</evidence>
<evidence type="ECO:0000256" key="2">
    <source>
        <dbReference type="ARBA" id="ARBA00006490"/>
    </source>
</evidence>
<evidence type="ECO:0000256" key="4">
    <source>
        <dbReference type="ARBA" id="ARBA00022679"/>
    </source>
</evidence>
<dbReference type="NCBIfam" id="NF002806">
    <property type="entry name" value="PRK02948.1"/>
    <property type="match status" value="1"/>
</dbReference>
<dbReference type="FunFam" id="3.40.640.10:FF:000084">
    <property type="entry name" value="IscS-like cysteine desulfurase"/>
    <property type="match status" value="1"/>
</dbReference>
<protein>
    <recommendedName>
        <fullName evidence="3">cysteine desulfurase</fullName>
        <ecNumber evidence="3">2.8.1.7</ecNumber>
    </recommendedName>
</protein>
<evidence type="ECO:0000256" key="9">
    <source>
        <dbReference type="ARBA" id="ARBA00050776"/>
    </source>
</evidence>
<sequence>MVKALELIYLDHAATTPVLPEVVETMLPYWTGAYGNPSSTHQAGREARMALSAARDRISAFVGCAPSELVFTGSGTESDNMALFGAAEAYRERGRHIITTQIEHHAVLHACERLEQLGYEVTYVPVDRFGQVWPNDVEAAIRPDTILISVMYGNNEVGTLQPVEAIGRLARERGICFHVDAVQALAHVPINLRELPVDLMSFSAHKLNGPKGVGALYIAKNTRVTPLLYGGAQERKRRPATENTAGIAGFAKAVEIFDRNRYEVQQKMEKLRQEMVTELERRLAPGQFVVNGHPTEKLPHILNVSFPGISTETMLMNLDLAGVMASSGSACTSGSLEISHVLKAMRLPDEVTQSAIRFSFGPGNDSGQMAAAATAVETIISRLRTKG</sequence>
<evidence type="ECO:0000256" key="8">
    <source>
        <dbReference type="ARBA" id="ARBA00023014"/>
    </source>
</evidence>
<comment type="catalytic activity">
    <reaction evidence="9">
        <text>(sulfur carrier)-H + L-cysteine = (sulfur carrier)-SH + L-alanine</text>
        <dbReference type="Rhea" id="RHEA:43892"/>
        <dbReference type="Rhea" id="RHEA-COMP:14737"/>
        <dbReference type="Rhea" id="RHEA-COMP:14739"/>
        <dbReference type="ChEBI" id="CHEBI:29917"/>
        <dbReference type="ChEBI" id="CHEBI:35235"/>
        <dbReference type="ChEBI" id="CHEBI:57972"/>
        <dbReference type="ChEBI" id="CHEBI:64428"/>
        <dbReference type="EC" id="2.8.1.7"/>
    </reaction>
</comment>
<dbReference type="Gene3D" id="3.40.640.10">
    <property type="entry name" value="Type I PLP-dependent aspartate aminotransferase-like (Major domain)"/>
    <property type="match status" value="1"/>
</dbReference>
<dbReference type="InterPro" id="IPR015422">
    <property type="entry name" value="PyrdxlP-dep_Trfase_small"/>
</dbReference>
<dbReference type="SUPFAM" id="SSF53383">
    <property type="entry name" value="PLP-dependent transferases"/>
    <property type="match status" value="1"/>
</dbReference>
<dbReference type="Gene3D" id="3.90.1150.10">
    <property type="entry name" value="Aspartate Aminotransferase, domain 1"/>
    <property type="match status" value="1"/>
</dbReference>
<name>A0A1G4PYS0_9BACL</name>
<dbReference type="STRING" id="624147.SAMN04487970_1004198"/>
<evidence type="ECO:0000256" key="3">
    <source>
        <dbReference type="ARBA" id="ARBA00012239"/>
    </source>
</evidence>
<evidence type="ECO:0000256" key="5">
    <source>
        <dbReference type="ARBA" id="ARBA00022723"/>
    </source>
</evidence>
<dbReference type="EMBL" id="FMTT01000004">
    <property type="protein sequence ID" value="SCW37470.1"/>
    <property type="molecule type" value="Genomic_DNA"/>
</dbReference>
<keyword evidence="4" id="KW-0808">Transferase</keyword>
<accession>A0A1G4PYS0</accession>
<dbReference type="GO" id="GO:0051536">
    <property type="term" value="F:iron-sulfur cluster binding"/>
    <property type="evidence" value="ECO:0007669"/>
    <property type="project" value="UniProtKB-KW"/>
</dbReference>
<comment type="cofactor">
    <cofactor evidence="1 10">
        <name>pyridoxal 5'-phosphate</name>
        <dbReference type="ChEBI" id="CHEBI:597326"/>
    </cofactor>
</comment>
<evidence type="ECO:0000313" key="12">
    <source>
        <dbReference type="EMBL" id="SCW37470.1"/>
    </source>
</evidence>
<dbReference type="InterPro" id="IPR020578">
    <property type="entry name" value="Aminotrans_V_PyrdxlP_BS"/>
</dbReference>
<keyword evidence="8" id="KW-0411">Iron-sulfur</keyword>
<dbReference type="Proteomes" id="UP000198601">
    <property type="component" value="Unassembled WGS sequence"/>
</dbReference>
<dbReference type="Gene3D" id="1.10.260.50">
    <property type="match status" value="1"/>
</dbReference>
<evidence type="ECO:0000259" key="11">
    <source>
        <dbReference type="Pfam" id="PF00266"/>
    </source>
</evidence>
<dbReference type="PROSITE" id="PS00595">
    <property type="entry name" value="AA_TRANSFER_CLASS_5"/>
    <property type="match status" value="1"/>
</dbReference>
<evidence type="ECO:0000313" key="13">
    <source>
        <dbReference type="Proteomes" id="UP000198601"/>
    </source>
</evidence>
<organism evidence="12 13">
    <name type="scientific">Paenibacillus tianmuensis</name>
    <dbReference type="NCBI Taxonomy" id="624147"/>
    <lineage>
        <taxon>Bacteria</taxon>
        <taxon>Bacillati</taxon>
        <taxon>Bacillota</taxon>
        <taxon>Bacilli</taxon>
        <taxon>Bacillales</taxon>
        <taxon>Paenibacillaceae</taxon>
        <taxon>Paenibacillus</taxon>
    </lineage>
</organism>
<dbReference type="EC" id="2.8.1.7" evidence="3"/>
<keyword evidence="6" id="KW-0663">Pyridoxal phosphate</keyword>
<reference evidence="13" key="1">
    <citation type="submission" date="2016-10" db="EMBL/GenBank/DDBJ databases">
        <authorList>
            <person name="Varghese N."/>
            <person name="Submissions S."/>
        </authorList>
    </citation>
    <scope>NUCLEOTIDE SEQUENCE [LARGE SCALE GENOMIC DNA]</scope>
    <source>
        <strain evidence="13">CGMCC 1.8946</strain>
    </source>
</reference>